<evidence type="ECO:0000256" key="6">
    <source>
        <dbReference type="ARBA" id="ARBA00022679"/>
    </source>
</evidence>
<dbReference type="InterPro" id="IPR001220">
    <property type="entry name" value="Legume_lectin_dom"/>
</dbReference>
<dbReference type="InterPro" id="IPR011009">
    <property type="entry name" value="Kinase-like_dom_sf"/>
</dbReference>
<sequence length="760" mass="84165">MRISSEIVRCLTEQTKEQLGSLHVSLAVSLSDKDRKGIEDYAEDSCSLASYMIRVKPGLLPVQPSPKHLCTFWHLNSLVLHKLHMENQPVLFSAVFILYVSFLGPFCASSGEESFVYSGFASTGAANLTLDGSAMVTTTGLLQLTDSMPNIQGHAFYPTPLRFKKQSNGIVQSFSVAFVFGIISPYSDASTDGMAFVVAPNKGFPDAKAAQFLGLLNISSDNSTSNHMFAVEIDTAQNTELDDIDDYHVGIDINSLHSKKSQHIGFYNDQHGGLLKNLTLTGSNCKPVQVWVDYDGETTQINVTLAPIKVTKPTRPLLSVPFNLSTVLTDQAYIGFSAATGPLTSHYYVLGWSFAMNAPAPPIEISRLPRLPCPGDNRLQKILQILLPIVAVALIFIVVMILVRRQQRYAELREDWEVEFGPHRFSYKDLFNATEGFKSKHILGVGGFGKVYKGVLRTSKHEVAVKKVSHGSNQGMKEFISEVVSIGHLRHRNLVQLLGYCRRKGELLLVYDYMPNGSLDKYLYGEDNKPVLNWAQRMQIIKDVASGLFYLHEKWDKVVIHRDIKASNVLLDSEMNARLGDFGLARLYEHGTNPQTTHLVGTMGFIAPELARTGKASPLTDVFAFGTFLLEVTCGRWPISNSAHHGRKMLVDWVLQHWHQGSLPETVDPKLHGIYNVDEACLVLTLGLMCSHPIPGARPIMRQVMQYLDGDAPLPEFTPATLNSSLLAIMHNEGVDPYVAQYPWSGNSLGTMTPDILSGR</sequence>
<dbReference type="GO" id="GO:0004674">
    <property type="term" value="F:protein serine/threonine kinase activity"/>
    <property type="evidence" value="ECO:0007669"/>
    <property type="project" value="UniProtKB-KW"/>
</dbReference>
<dbReference type="InterPro" id="IPR050528">
    <property type="entry name" value="L-type_Lectin-RKs"/>
</dbReference>
<dbReference type="Gene3D" id="1.10.510.10">
    <property type="entry name" value="Transferase(Phosphotransferase) domain 1"/>
    <property type="match status" value="1"/>
</dbReference>
<evidence type="ECO:0000256" key="12">
    <source>
        <dbReference type="ARBA" id="ARBA00022840"/>
    </source>
</evidence>
<keyword evidence="13 18" id="KW-1133">Transmembrane helix</keyword>
<dbReference type="OMA" id="LMCSHPI"/>
<dbReference type="eggNOG" id="ENOG502QSJ4">
    <property type="taxonomic scope" value="Eukaryota"/>
</dbReference>
<name>A0A0E0HWB3_ORYNI</name>
<evidence type="ECO:0000256" key="7">
    <source>
        <dbReference type="ARBA" id="ARBA00022692"/>
    </source>
</evidence>
<dbReference type="FunFam" id="2.60.120.200:FF:000051">
    <property type="entry name" value="L-type lectin-domain containing receptor kinase V.9"/>
    <property type="match status" value="1"/>
</dbReference>
<feature type="binding site" evidence="17">
    <location>
        <position position="467"/>
    </location>
    <ligand>
        <name>ATP</name>
        <dbReference type="ChEBI" id="CHEBI:30616"/>
    </ligand>
</feature>
<keyword evidence="5" id="KW-0723">Serine/threonine-protein kinase</keyword>
<evidence type="ECO:0000256" key="11">
    <source>
        <dbReference type="ARBA" id="ARBA00022777"/>
    </source>
</evidence>
<dbReference type="Pfam" id="PF00069">
    <property type="entry name" value="Pkinase"/>
    <property type="match status" value="1"/>
</dbReference>
<dbReference type="SUPFAM" id="SSF56112">
    <property type="entry name" value="Protein kinase-like (PK-like)"/>
    <property type="match status" value="1"/>
</dbReference>
<organism evidence="20">
    <name type="scientific">Oryza nivara</name>
    <name type="common">Indian wild rice</name>
    <name type="synonym">Oryza sativa f. spontanea</name>
    <dbReference type="NCBI Taxonomy" id="4536"/>
    <lineage>
        <taxon>Eukaryota</taxon>
        <taxon>Viridiplantae</taxon>
        <taxon>Streptophyta</taxon>
        <taxon>Embryophyta</taxon>
        <taxon>Tracheophyta</taxon>
        <taxon>Spermatophyta</taxon>
        <taxon>Magnoliopsida</taxon>
        <taxon>Liliopsida</taxon>
        <taxon>Poales</taxon>
        <taxon>Poaceae</taxon>
        <taxon>BOP clade</taxon>
        <taxon>Oryzoideae</taxon>
        <taxon>Oryzeae</taxon>
        <taxon>Oryzinae</taxon>
        <taxon>Oryza</taxon>
    </lineage>
</organism>
<dbReference type="STRING" id="4536.A0A0E0HWB3"/>
<comment type="similarity">
    <text evidence="2">In the N-terminal section; belongs to the leguminous lectin family.</text>
</comment>
<reference evidence="20" key="2">
    <citation type="submission" date="2018-04" db="EMBL/GenBank/DDBJ databases">
        <title>OnivRS2 (Oryza nivara Reference Sequence Version 2).</title>
        <authorList>
            <person name="Zhang J."/>
            <person name="Kudrna D."/>
            <person name="Lee S."/>
            <person name="Talag J."/>
            <person name="Rajasekar S."/>
            <person name="Welchert J."/>
            <person name="Hsing Y.-I."/>
            <person name="Wing R.A."/>
        </authorList>
    </citation>
    <scope>NUCLEOTIDE SEQUENCE [LARGE SCALE GENOMIC DNA]</scope>
    <source>
        <strain evidence="20">SL10</strain>
    </source>
</reference>
<dbReference type="Proteomes" id="UP000006591">
    <property type="component" value="Chromosome 7"/>
</dbReference>
<evidence type="ECO:0000256" key="5">
    <source>
        <dbReference type="ARBA" id="ARBA00022527"/>
    </source>
</evidence>
<proteinExistence type="inferred from homology"/>
<dbReference type="Gene3D" id="3.30.200.20">
    <property type="entry name" value="Phosphorylase Kinase, domain 1"/>
    <property type="match status" value="1"/>
</dbReference>
<dbReference type="PROSITE" id="PS50011">
    <property type="entry name" value="PROTEIN_KINASE_DOM"/>
    <property type="match status" value="1"/>
</dbReference>
<reference evidence="20" key="1">
    <citation type="submission" date="2015-04" db="UniProtKB">
        <authorList>
            <consortium name="EnsemblPlants"/>
        </authorList>
    </citation>
    <scope>IDENTIFICATION</scope>
    <source>
        <strain evidence="20">SL10</strain>
    </source>
</reference>
<dbReference type="InterPro" id="IPR008271">
    <property type="entry name" value="Ser/Thr_kinase_AS"/>
</dbReference>
<keyword evidence="10 17" id="KW-0547">Nucleotide-binding</keyword>
<evidence type="ECO:0000256" key="18">
    <source>
        <dbReference type="SAM" id="Phobius"/>
    </source>
</evidence>
<dbReference type="AlphaFoldDB" id="A0A0E0HWB3"/>
<dbReference type="PROSITE" id="PS00107">
    <property type="entry name" value="PROTEIN_KINASE_ATP"/>
    <property type="match status" value="1"/>
</dbReference>
<dbReference type="FunFam" id="1.10.510.10:FF:000517">
    <property type="entry name" value="Putative receptor kinase Lecrk"/>
    <property type="match status" value="1"/>
</dbReference>
<keyword evidence="6" id="KW-0808">Transferase</keyword>
<evidence type="ECO:0000313" key="20">
    <source>
        <dbReference type="EnsemblPlants" id="ONIVA07G00790.1"/>
    </source>
</evidence>
<dbReference type="Pfam" id="PF00139">
    <property type="entry name" value="Lectin_legB"/>
    <property type="match status" value="1"/>
</dbReference>
<dbReference type="Gene3D" id="2.60.120.200">
    <property type="match status" value="1"/>
</dbReference>
<dbReference type="PANTHER" id="PTHR27007">
    <property type="match status" value="1"/>
</dbReference>
<keyword evidence="14 18" id="KW-0472">Membrane</keyword>
<evidence type="ECO:0000259" key="19">
    <source>
        <dbReference type="PROSITE" id="PS50011"/>
    </source>
</evidence>
<dbReference type="InterPro" id="IPR013320">
    <property type="entry name" value="ConA-like_dom_sf"/>
</dbReference>
<protein>
    <recommendedName>
        <fullName evidence="4">non-specific serine/threonine protein kinase</fullName>
        <ecNumber evidence="4">2.7.11.1</ecNumber>
    </recommendedName>
</protein>
<keyword evidence="7 18" id="KW-0812">Transmembrane</keyword>
<feature type="transmembrane region" description="Helical" evidence="18">
    <location>
        <begin position="382"/>
        <end position="403"/>
    </location>
</feature>
<dbReference type="GO" id="GO:0016020">
    <property type="term" value="C:membrane"/>
    <property type="evidence" value="ECO:0007669"/>
    <property type="project" value="UniProtKB-SubCell"/>
</dbReference>
<dbReference type="CDD" id="cd14066">
    <property type="entry name" value="STKc_IRAK"/>
    <property type="match status" value="1"/>
</dbReference>
<dbReference type="SMART" id="SM00220">
    <property type="entry name" value="S_TKc"/>
    <property type="match status" value="1"/>
</dbReference>
<dbReference type="EnsemblPlants" id="ONIVA07G00790.1">
    <property type="protein sequence ID" value="ONIVA07G00790.1"/>
    <property type="gene ID" value="ONIVA07G00790"/>
</dbReference>
<feature type="domain" description="Protein kinase" evidence="19">
    <location>
        <begin position="437"/>
        <end position="717"/>
    </location>
</feature>
<keyword evidence="8" id="KW-0732">Signal</keyword>
<evidence type="ECO:0000256" key="1">
    <source>
        <dbReference type="ARBA" id="ARBA00004479"/>
    </source>
</evidence>
<evidence type="ECO:0000256" key="14">
    <source>
        <dbReference type="ARBA" id="ARBA00023136"/>
    </source>
</evidence>
<dbReference type="PROSITE" id="PS00108">
    <property type="entry name" value="PROTEIN_KINASE_ST"/>
    <property type="match status" value="1"/>
</dbReference>
<keyword evidence="21" id="KW-1185">Reference proteome</keyword>
<dbReference type="CDD" id="cd06899">
    <property type="entry name" value="lectin_legume_LecRK_Arcelin_ConA"/>
    <property type="match status" value="1"/>
</dbReference>
<evidence type="ECO:0000256" key="8">
    <source>
        <dbReference type="ARBA" id="ARBA00022729"/>
    </source>
</evidence>
<keyword evidence="16" id="KW-0325">Glycoprotein</keyword>
<evidence type="ECO:0000256" key="4">
    <source>
        <dbReference type="ARBA" id="ARBA00012513"/>
    </source>
</evidence>
<evidence type="ECO:0000256" key="16">
    <source>
        <dbReference type="ARBA" id="ARBA00023180"/>
    </source>
</evidence>
<evidence type="ECO:0000256" key="2">
    <source>
        <dbReference type="ARBA" id="ARBA00008536"/>
    </source>
</evidence>
<evidence type="ECO:0000256" key="17">
    <source>
        <dbReference type="PROSITE-ProRule" id="PRU10141"/>
    </source>
</evidence>
<dbReference type="InterPro" id="IPR017441">
    <property type="entry name" value="Protein_kinase_ATP_BS"/>
</dbReference>
<dbReference type="GO" id="GO:0030246">
    <property type="term" value="F:carbohydrate binding"/>
    <property type="evidence" value="ECO:0007669"/>
    <property type="project" value="UniProtKB-KW"/>
</dbReference>
<dbReference type="InterPro" id="IPR000719">
    <property type="entry name" value="Prot_kinase_dom"/>
</dbReference>
<evidence type="ECO:0000256" key="15">
    <source>
        <dbReference type="ARBA" id="ARBA00023170"/>
    </source>
</evidence>
<dbReference type="GO" id="GO:0005524">
    <property type="term" value="F:ATP binding"/>
    <property type="evidence" value="ECO:0007669"/>
    <property type="project" value="UniProtKB-UniRule"/>
</dbReference>
<dbReference type="Gramene" id="ONIVA07G00790.1">
    <property type="protein sequence ID" value="ONIVA07G00790.1"/>
    <property type="gene ID" value="ONIVA07G00790"/>
</dbReference>
<keyword evidence="9" id="KW-0430">Lectin</keyword>
<dbReference type="FunFam" id="3.30.200.20:FF:000811">
    <property type="entry name" value="L-type lectin-domain containing receptor kinase V.9"/>
    <property type="match status" value="1"/>
</dbReference>
<dbReference type="HOGENOM" id="CLU_000288_62_3_1"/>
<keyword evidence="11" id="KW-0418">Kinase</keyword>
<keyword evidence="12 17" id="KW-0067">ATP-binding</keyword>
<evidence type="ECO:0000256" key="13">
    <source>
        <dbReference type="ARBA" id="ARBA00022989"/>
    </source>
</evidence>
<evidence type="ECO:0000256" key="9">
    <source>
        <dbReference type="ARBA" id="ARBA00022734"/>
    </source>
</evidence>
<evidence type="ECO:0000256" key="3">
    <source>
        <dbReference type="ARBA" id="ARBA00010217"/>
    </source>
</evidence>
<accession>A0A0E0HWB3</accession>
<dbReference type="SUPFAM" id="SSF49899">
    <property type="entry name" value="Concanavalin A-like lectins/glucanases"/>
    <property type="match status" value="1"/>
</dbReference>
<dbReference type="EC" id="2.7.11.1" evidence="4"/>
<evidence type="ECO:0000256" key="10">
    <source>
        <dbReference type="ARBA" id="ARBA00022741"/>
    </source>
</evidence>
<keyword evidence="15" id="KW-0675">Receptor</keyword>
<comment type="similarity">
    <text evidence="3">In the C-terminal section; belongs to the protein kinase superfamily. Ser/Thr protein kinase family.</text>
</comment>
<comment type="subcellular location">
    <subcellularLocation>
        <location evidence="1">Membrane</location>
        <topology evidence="1">Single-pass type I membrane protein</topology>
    </subcellularLocation>
</comment>
<evidence type="ECO:0000313" key="21">
    <source>
        <dbReference type="Proteomes" id="UP000006591"/>
    </source>
</evidence>